<gene>
    <name evidence="1" type="ORF">NC653_033305</name>
</gene>
<accession>A0AAD6LTK7</accession>
<organism evidence="1 2">
    <name type="scientific">Populus alba x Populus x berolinensis</name>
    <dbReference type="NCBI Taxonomy" id="444605"/>
    <lineage>
        <taxon>Eukaryota</taxon>
        <taxon>Viridiplantae</taxon>
        <taxon>Streptophyta</taxon>
        <taxon>Embryophyta</taxon>
        <taxon>Tracheophyta</taxon>
        <taxon>Spermatophyta</taxon>
        <taxon>Magnoliopsida</taxon>
        <taxon>eudicotyledons</taxon>
        <taxon>Gunneridae</taxon>
        <taxon>Pentapetalae</taxon>
        <taxon>rosids</taxon>
        <taxon>fabids</taxon>
        <taxon>Malpighiales</taxon>
        <taxon>Salicaceae</taxon>
        <taxon>Saliceae</taxon>
        <taxon>Populus</taxon>
    </lineage>
</organism>
<sequence>MVGAAETVSFVSGHHGCRATSFLQDEVCFGDDIRVNYTRTGALCTESCCNAPVANINQQELR</sequence>
<reference evidence="1" key="1">
    <citation type="journal article" date="2023" name="Mol. Ecol. Resour.">
        <title>Chromosome-level genome assembly of a triploid poplar Populus alba 'Berolinensis'.</title>
        <authorList>
            <person name="Chen S."/>
            <person name="Yu Y."/>
            <person name="Wang X."/>
            <person name="Wang S."/>
            <person name="Zhang T."/>
            <person name="Zhou Y."/>
            <person name="He R."/>
            <person name="Meng N."/>
            <person name="Wang Y."/>
            <person name="Liu W."/>
            <person name="Liu Z."/>
            <person name="Liu J."/>
            <person name="Guo Q."/>
            <person name="Huang H."/>
            <person name="Sederoff R.R."/>
            <person name="Wang G."/>
            <person name="Qu G."/>
            <person name="Chen S."/>
        </authorList>
    </citation>
    <scope>NUCLEOTIDE SEQUENCE</scope>
    <source>
        <strain evidence="1">SC-2020</strain>
    </source>
</reference>
<dbReference type="EMBL" id="JAQIZT010000014">
    <property type="protein sequence ID" value="KAJ6972931.1"/>
    <property type="molecule type" value="Genomic_DNA"/>
</dbReference>
<evidence type="ECO:0000313" key="1">
    <source>
        <dbReference type="EMBL" id="KAJ6972931.1"/>
    </source>
</evidence>
<name>A0AAD6LTK7_9ROSI</name>
<proteinExistence type="predicted"/>
<dbReference type="AlphaFoldDB" id="A0AAD6LTK7"/>
<keyword evidence="2" id="KW-1185">Reference proteome</keyword>
<protein>
    <submittedName>
        <fullName evidence="1">Uncharacterized protein</fullName>
    </submittedName>
</protein>
<evidence type="ECO:0000313" key="2">
    <source>
        <dbReference type="Proteomes" id="UP001164929"/>
    </source>
</evidence>
<comment type="caution">
    <text evidence="1">The sequence shown here is derived from an EMBL/GenBank/DDBJ whole genome shotgun (WGS) entry which is preliminary data.</text>
</comment>
<dbReference type="Proteomes" id="UP001164929">
    <property type="component" value="Chromosome 14"/>
</dbReference>